<sequence>MSSIGPQIPAHLLRKPEEKEEEESDNEDEDEDDAYAPDLPPDLKRPNNQEEEEPSDDEIGPKPIKVRGNEEDDDPVREFMERESRRKKAQEEEAKPQKLQREEWMLVPPSSSNIFGSLDPTKLKARQFTRNPTAKTHDNSLWTETPAQKQARIRDEVEGKRKRATDVEDSEIDLQSHDKKRNKYTEELASQVENYNRKNRGTSLMEMHQSKQEKKKEESENVIWDRERDMSVGGRLMDERQRSKMVQDARGLSSRFSKSKGEFL</sequence>
<feature type="compositionally biased region" description="Acidic residues" evidence="1">
    <location>
        <begin position="19"/>
        <end position="35"/>
    </location>
</feature>
<dbReference type="PANTHER" id="PTHR46370:SF1">
    <property type="entry name" value="GPALPP MOTIFS-CONTAINING PROTEIN 1"/>
    <property type="match status" value="1"/>
</dbReference>
<accession>A0AAV5A528</accession>
<dbReference type="InterPro" id="IPR046331">
    <property type="entry name" value="GPAM1-like"/>
</dbReference>
<feature type="region of interest" description="Disordered" evidence="1">
    <location>
        <begin position="1"/>
        <end position="119"/>
    </location>
</feature>
<gene>
    <name evidence="3" type="ORF">Clacol_003612</name>
</gene>
<feature type="domain" description="DUF3752" evidence="2">
    <location>
        <begin position="108"/>
        <end position="257"/>
    </location>
</feature>
<protein>
    <recommendedName>
        <fullName evidence="2">DUF3752 domain-containing protein</fullName>
    </recommendedName>
</protein>
<dbReference type="InterPro" id="IPR022226">
    <property type="entry name" value="DUF3752"/>
</dbReference>
<evidence type="ECO:0000313" key="3">
    <source>
        <dbReference type="EMBL" id="GJJ09390.1"/>
    </source>
</evidence>
<feature type="compositionally biased region" description="Basic and acidic residues" evidence="1">
    <location>
        <begin position="208"/>
        <end position="247"/>
    </location>
</feature>
<keyword evidence="4" id="KW-1185">Reference proteome</keyword>
<dbReference type="AlphaFoldDB" id="A0AAV5A528"/>
<feature type="region of interest" description="Disordered" evidence="1">
    <location>
        <begin position="195"/>
        <end position="264"/>
    </location>
</feature>
<dbReference type="Proteomes" id="UP001050691">
    <property type="component" value="Unassembled WGS sequence"/>
</dbReference>
<dbReference type="EMBL" id="BPWL01000004">
    <property type="protein sequence ID" value="GJJ09390.1"/>
    <property type="molecule type" value="Genomic_DNA"/>
</dbReference>
<reference evidence="3" key="1">
    <citation type="submission" date="2021-10" db="EMBL/GenBank/DDBJ databases">
        <title>De novo Genome Assembly of Clathrus columnatus (Basidiomycota, Fungi) Using Illumina and Nanopore Sequence Data.</title>
        <authorList>
            <person name="Ogiso-Tanaka E."/>
            <person name="Itagaki H."/>
            <person name="Hosoya T."/>
            <person name="Hosaka K."/>
        </authorList>
    </citation>
    <scope>NUCLEOTIDE SEQUENCE</scope>
    <source>
        <strain evidence="3">MO-923</strain>
    </source>
</reference>
<feature type="compositionally biased region" description="Acidic residues" evidence="1">
    <location>
        <begin position="49"/>
        <end position="58"/>
    </location>
</feature>
<feature type="compositionally biased region" description="Polar residues" evidence="1">
    <location>
        <begin position="131"/>
        <end position="148"/>
    </location>
</feature>
<proteinExistence type="predicted"/>
<organism evidence="3 4">
    <name type="scientific">Clathrus columnatus</name>
    <dbReference type="NCBI Taxonomy" id="1419009"/>
    <lineage>
        <taxon>Eukaryota</taxon>
        <taxon>Fungi</taxon>
        <taxon>Dikarya</taxon>
        <taxon>Basidiomycota</taxon>
        <taxon>Agaricomycotina</taxon>
        <taxon>Agaricomycetes</taxon>
        <taxon>Phallomycetidae</taxon>
        <taxon>Phallales</taxon>
        <taxon>Clathraceae</taxon>
        <taxon>Clathrus</taxon>
    </lineage>
</organism>
<dbReference type="Pfam" id="PF12572">
    <property type="entry name" value="DUF3752"/>
    <property type="match status" value="1"/>
</dbReference>
<comment type="caution">
    <text evidence="3">The sequence shown here is derived from an EMBL/GenBank/DDBJ whole genome shotgun (WGS) entry which is preliminary data.</text>
</comment>
<feature type="compositionally biased region" description="Basic and acidic residues" evidence="1">
    <location>
        <begin position="76"/>
        <end position="104"/>
    </location>
</feature>
<name>A0AAV5A528_9AGAM</name>
<feature type="region of interest" description="Disordered" evidence="1">
    <location>
        <begin position="131"/>
        <end position="183"/>
    </location>
</feature>
<evidence type="ECO:0000259" key="2">
    <source>
        <dbReference type="Pfam" id="PF12572"/>
    </source>
</evidence>
<dbReference type="PANTHER" id="PTHR46370">
    <property type="entry name" value="GPALPP MOTIFS-CONTAINING PROTEIN 1"/>
    <property type="match status" value="1"/>
</dbReference>
<evidence type="ECO:0000256" key="1">
    <source>
        <dbReference type="SAM" id="MobiDB-lite"/>
    </source>
</evidence>
<evidence type="ECO:0000313" key="4">
    <source>
        <dbReference type="Proteomes" id="UP001050691"/>
    </source>
</evidence>